<comment type="caution">
    <text evidence="5">The sequence shown here is derived from an EMBL/GenBank/DDBJ whole genome shotgun (WGS) entry which is preliminary data.</text>
</comment>
<dbReference type="GO" id="GO:0006351">
    <property type="term" value="P:DNA-templated transcription"/>
    <property type="evidence" value="ECO:0007669"/>
    <property type="project" value="UniProtKB-UniRule"/>
</dbReference>
<keyword evidence="3 4" id="KW-0539">Nucleus</keyword>
<gene>
    <name evidence="5" type="ORF">PPERSA_09738</name>
</gene>
<dbReference type="PANTHER" id="PTHR10917:SF0">
    <property type="entry name" value="DNA-DIRECTED RNA POLYMERASES I, II, AND III SUBUNIT RPABC3"/>
    <property type="match status" value="1"/>
</dbReference>
<dbReference type="SUPFAM" id="SSF50249">
    <property type="entry name" value="Nucleic acid-binding proteins"/>
    <property type="match status" value="1"/>
</dbReference>
<organism evidence="5 6">
    <name type="scientific">Pseudocohnilembus persalinus</name>
    <name type="common">Ciliate</name>
    <dbReference type="NCBI Taxonomy" id="266149"/>
    <lineage>
        <taxon>Eukaryota</taxon>
        <taxon>Sar</taxon>
        <taxon>Alveolata</taxon>
        <taxon>Ciliophora</taxon>
        <taxon>Intramacronucleata</taxon>
        <taxon>Oligohymenophorea</taxon>
        <taxon>Scuticociliatia</taxon>
        <taxon>Philasterida</taxon>
        <taxon>Pseudocohnilembidae</taxon>
        <taxon>Pseudocohnilembus</taxon>
    </lineage>
</organism>
<protein>
    <recommendedName>
        <fullName evidence="4">DNA-directed RNA polymerases I, II, and III subunit RPABC3</fullName>
    </recommendedName>
</protein>
<dbReference type="Pfam" id="PF03870">
    <property type="entry name" value="RNA_pol_Rpb8"/>
    <property type="match status" value="1"/>
</dbReference>
<dbReference type="FunCoup" id="A0A0V0Q8N0">
    <property type="interactions" value="453"/>
</dbReference>
<evidence type="ECO:0000313" key="6">
    <source>
        <dbReference type="Proteomes" id="UP000054937"/>
    </source>
</evidence>
<dbReference type="GO" id="GO:0003899">
    <property type="term" value="F:DNA-directed RNA polymerase activity"/>
    <property type="evidence" value="ECO:0007669"/>
    <property type="project" value="UniProtKB-UniRule"/>
</dbReference>
<accession>A0A0V0Q8N0</accession>
<evidence type="ECO:0000256" key="2">
    <source>
        <dbReference type="ARBA" id="ARBA00008912"/>
    </source>
</evidence>
<dbReference type="SMART" id="SM00658">
    <property type="entry name" value="RPOL8c"/>
    <property type="match status" value="1"/>
</dbReference>
<dbReference type="PANTHER" id="PTHR10917">
    <property type="entry name" value="DNA-DIRECTED RNA POLYMERASES I, II, AND III SUBUNIT RPABC3"/>
    <property type="match status" value="1"/>
</dbReference>
<dbReference type="PIRSF" id="PIRSF000779">
    <property type="entry name" value="RNA_pol_Rpb8"/>
    <property type="match status" value="1"/>
</dbReference>
<evidence type="ECO:0000313" key="5">
    <source>
        <dbReference type="EMBL" id="KRW98585.1"/>
    </source>
</evidence>
<sequence>MAETGDLIDERLKVNEITRDQKFSKVWRIQAFDEYEKFKLELDINFDLFQIKVGEYMSFIITESMGNQEEDNGIYNPQSDSINQPKYEKYDYIMCGKIFRIAATPVEDPFQKASDVLLYSCYASFGGLLMKLTAKKEDLAKLKDDSRIYIMVAKD</sequence>
<dbReference type="GO" id="GO:0005666">
    <property type="term" value="C:RNA polymerase III complex"/>
    <property type="evidence" value="ECO:0007669"/>
    <property type="project" value="TreeGrafter"/>
</dbReference>
<dbReference type="OrthoDB" id="307568at2759"/>
<keyword evidence="6" id="KW-1185">Reference proteome</keyword>
<dbReference type="EMBL" id="LDAU01000238">
    <property type="protein sequence ID" value="KRW98585.1"/>
    <property type="molecule type" value="Genomic_DNA"/>
</dbReference>
<evidence type="ECO:0000256" key="4">
    <source>
        <dbReference type="PIRNR" id="PIRNR000779"/>
    </source>
</evidence>
<dbReference type="GO" id="GO:0005665">
    <property type="term" value="C:RNA polymerase II, core complex"/>
    <property type="evidence" value="ECO:0007669"/>
    <property type="project" value="UniProtKB-UniRule"/>
</dbReference>
<dbReference type="InParanoid" id="A0A0V0Q8N0"/>
<dbReference type="Gene3D" id="2.40.50.140">
    <property type="entry name" value="Nucleic acid-binding proteins"/>
    <property type="match status" value="1"/>
</dbReference>
<dbReference type="InterPro" id="IPR005570">
    <property type="entry name" value="RPABC3"/>
</dbReference>
<dbReference type="GO" id="GO:0005736">
    <property type="term" value="C:RNA polymerase I complex"/>
    <property type="evidence" value="ECO:0007669"/>
    <property type="project" value="TreeGrafter"/>
</dbReference>
<dbReference type="AlphaFoldDB" id="A0A0V0Q8N0"/>
<dbReference type="OMA" id="KEDDKGW"/>
<comment type="similarity">
    <text evidence="2 4">Belongs to the eukaryotic RPB8 RNA polymerase subunit family.</text>
</comment>
<comment type="function">
    <text evidence="4">DNA-dependent RNA polymerase catalyzes the transcription of DNA into RNA using the four ribonucleoside triphosphates as substrates. Common component of RNA polymerases I, II and III which synthesize ribosomal RNA precursors, mRNA precursors and many functional non-coding RNAs, and small RNAs, such as 5S rRNA and tRNAs, respectively.</text>
</comment>
<comment type="subcellular location">
    <subcellularLocation>
        <location evidence="1">Nucleus</location>
    </subcellularLocation>
</comment>
<proteinExistence type="inferred from homology"/>
<evidence type="ECO:0000256" key="3">
    <source>
        <dbReference type="ARBA" id="ARBA00023242"/>
    </source>
</evidence>
<evidence type="ECO:0000256" key="1">
    <source>
        <dbReference type="ARBA" id="ARBA00004123"/>
    </source>
</evidence>
<name>A0A0V0Q8N0_PSEPJ</name>
<dbReference type="Proteomes" id="UP000054937">
    <property type="component" value="Unassembled WGS sequence"/>
</dbReference>
<dbReference type="InterPro" id="IPR012340">
    <property type="entry name" value="NA-bd_OB-fold"/>
</dbReference>
<reference evidence="5 6" key="1">
    <citation type="journal article" date="2015" name="Sci. Rep.">
        <title>Genome of the facultative scuticociliatosis pathogen Pseudocohnilembus persalinus provides insight into its virulence through horizontal gene transfer.</title>
        <authorList>
            <person name="Xiong J."/>
            <person name="Wang G."/>
            <person name="Cheng J."/>
            <person name="Tian M."/>
            <person name="Pan X."/>
            <person name="Warren A."/>
            <person name="Jiang C."/>
            <person name="Yuan D."/>
            <person name="Miao W."/>
        </authorList>
    </citation>
    <scope>NUCLEOTIDE SEQUENCE [LARGE SCALE GENOMIC DNA]</scope>
    <source>
        <strain evidence="5">36N120E</strain>
    </source>
</reference>